<dbReference type="AlphaFoldDB" id="W7XWT8"/>
<dbReference type="STRING" id="869213.GCA_000517085_04268"/>
<sequence length="172" mass="20294">MIKFKHMKKSVRVFVVILCVGIHSLSVFSQQKIAKRMFDDFRILDEVTYLSFSKNMLDFIDFDVDGDQDGEEYSVTGDLNEVKLVLYKPDVLPDISFMEQVRKYMKKGNYSQVEDDDDDEESEIWVQRKGKKVYECHIIFQGDKNGILLSFFGDFRIKDVDVLKRKIEDYKD</sequence>
<accession>W7XWT8</accession>
<evidence type="ECO:0000313" key="2">
    <source>
        <dbReference type="Proteomes" id="UP000019402"/>
    </source>
</evidence>
<protein>
    <recommendedName>
        <fullName evidence="3">DUF4252 domain-containing protein</fullName>
    </recommendedName>
</protein>
<evidence type="ECO:0008006" key="3">
    <source>
        <dbReference type="Google" id="ProtNLM"/>
    </source>
</evidence>
<gene>
    <name evidence="1" type="ORF">JCM21142_41480</name>
</gene>
<proteinExistence type="predicted"/>
<dbReference type="Proteomes" id="UP000019402">
    <property type="component" value="Unassembled WGS sequence"/>
</dbReference>
<dbReference type="eggNOG" id="ENOG5033JUI">
    <property type="taxonomic scope" value="Bacteria"/>
</dbReference>
<keyword evidence="2" id="KW-1185">Reference proteome</keyword>
<dbReference type="EMBL" id="BAMD01000014">
    <property type="protein sequence ID" value="GAF02835.1"/>
    <property type="molecule type" value="Genomic_DNA"/>
</dbReference>
<reference evidence="1 2" key="1">
    <citation type="journal article" date="2014" name="Genome Announc.">
        <title>Draft Genome Sequence of Cytophaga fermentans JCM 21142T, a Facultative Anaerobe Isolated from Marine Mud.</title>
        <authorList>
            <person name="Starns D."/>
            <person name="Oshima K."/>
            <person name="Suda W."/>
            <person name="Iino T."/>
            <person name="Yuki M."/>
            <person name="Inoue J."/>
            <person name="Kitamura K."/>
            <person name="Iida T."/>
            <person name="Darby A."/>
            <person name="Hattori M."/>
            <person name="Ohkuma M."/>
        </authorList>
    </citation>
    <scope>NUCLEOTIDE SEQUENCE [LARGE SCALE GENOMIC DNA]</scope>
    <source>
        <strain evidence="1 2">JCM 21142</strain>
    </source>
</reference>
<evidence type="ECO:0000313" key="1">
    <source>
        <dbReference type="EMBL" id="GAF02835.1"/>
    </source>
</evidence>
<dbReference type="Pfam" id="PF14060">
    <property type="entry name" value="DUF4252"/>
    <property type="match status" value="1"/>
</dbReference>
<dbReference type="InterPro" id="IPR025348">
    <property type="entry name" value="DUF4252"/>
</dbReference>
<name>W7XWT8_9BACT</name>
<organism evidence="1 2">
    <name type="scientific">Saccharicrinis fermentans DSM 9555 = JCM 21142</name>
    <dbReference type="NCBI Taxonomy" id="869213"/>
    <lineage>
        <taxon>Bacteria</taxon>
        <taxon>Pseudomonadati</taxon>
        <taxon>Bacteroidota</taxon>
        <taxon>Bacteroidia</taxon>
        <taxon>Marinilabiliales</taxon>
        <taxon>Marinilabiliaceae</taxon>
        <taxon>Saccharicrinis</taxon>
    </lineage>
</organism>
<comment type="caution">
    <text evidence="1">The sequence shown here is derived from an EMBL/GenBank/DDBJ whole genome shotgun (WGS) entry which is preliminary data.</text>
</comment>